<dbReference type="GO" id="GO:0003730">
    <property type="term" value="F:mRNA 3'-UTR binding"/>
    <property type="evidence" value="ECO:0007669"/>
    <property type="project" value="TreeGrafter"/>
</dbReference>
<accession>W6M980</accession>
<dbReference type="CDD" id="cd04458">
    <property type="entry name" value="CSP_CDS"/>
    <property type="match status" value="1"/>
</dbReference>
<dbReference type="RefSeq" id="WP_048673691.1">
    <property type="nucleotide sequence ID" value="NZ_CBTJ020000049.1"/>
</dbReference>
<dbReference type="SMART" id="SM00357">
    <property type="entry name" value="CSP"/>
    <property type="match status" value="1"/>
</dbReference>
<keyword evidence="2" id="KW-1133">Transmembrane helix</keyword>
<comment type="caution">
    <text evidence="4">The sequence shown here is derived from an EMBL/GenBank/DDBJ whole genome shotgun (WGS) entry which is preliminary data.</text>
</comment>
<dbReference type="GO" id="GO:0043488">
    <property type="term" value="P:regulation of mRNA stability"/>
    <property type="evidence" value="ECO:0007669"/>
    <property type="project" value="TreeGrafter"/>
</dbReference>
<feature type="transmembrane region" description="Helical" evidence="2">
    <location>
        <begin position="88"/>
        <end position="108"/>
    </location>
</feature>
<evidence type="ECO:0000313" key="4">
    <source>
        <dbReference type="EMBL" id="CDI03154.1"/>
    </source>
</evidence>
<feature type="transmembrane region" description="Helical" evidence="2">
    <location>
        <begin position="114"/>
        <end position="132"/>
    </location>
</feature>
<dbReference type="EMBL" id="CBTJ020000049">
    <property type="protein sequence ID" value="CDI03154.1"/>
    <property type="molecule type" value="Genomic_DNA"/>
</dbReference>
<keyword evidence="2" id="KW-0472">Membrane</keyword>
<dbReference type="InterPro" id="IPR011129">
    <property type="entry name" value="CSD"/>
</dbReference>
<keyword evidence="2" id="KW-0812">Transmembrane</keyword>
<dbReference type="PANTHER" id="PTHR12962">
    <property type="entry name" value="CALCIUM-REGULATED HEAT STABLE PROTEIN CRHSP-24-RELATED"/>
    <property type="match status" value="1"/>
</dbReference>
<feature type="domain" description="CSD" evidence="3">
    <location>
        <begin position="1"/>
        <end position="65"/>
    </location>
</feature>
<dbReference type="SUPFAM" id="SSF50249">
    <property type="entry name" value="Nucleic acid-binding proteins"/>
    <property type="match status" value="1"/>
</dbReference>
<dbReference type="InterPro" id="IPR052069">
    <property type="entry name" value="Ca-reg_mRNA-binding_domain"/>
</dbReference>
<dbReference type="Pfam" id="PF00313">
    <property type="entry name" value="CSD"/>
    <property type="match status" value="1"/>
</dbReference>
<sequence>MKGKISDWKDDKGFGFIRGHEQSDKIFFHISDIKTNGRRPKIDDLVEFEIAQDSQKRLKAKNIVIESLPAKRGHQVNYSNVAPPKKTILDCLSIAVLFISIGSGAFIYYKIQDVNKIILLGVFVIISVIIFLRKKTPKEKAFTCARCKSIASFDKRTIQAWNAGFDKLYCIACHKQWLEAHSQQQVIRSRQSTSGCLGIFVLLLLLPILMLTGIYTWFS</sequence>
<dbReference type="Gene3D" id="2.40.50.140">
    <property type="entry name" value="Nucleic acid-binding proteins"/>
    <property type="match status" value="1"/>
</dbReference>
<dbReference type="InterPro" id="IPR012340">
    <property type="entry name" value="NA-bd_OB-fold"/>
</dbReference>
<evidence type="ECO:0000256" key="1">
    <source>
        <dbReference type="ARBA" id="ARBA00022553"/>
    </source>
</evidence>
<organism evidence="4 5">
    <name type="scientific">Candidatus Competibacter denitrificans Run_A_D11</name>
    <dbReference type="NCBI Taxonomy" id="1400863"/>
    <lineage>
        <taxon>Bacteria</taxon>
        <taxon>Pseudomonadati</taxon>
        <taxon>Pseudomonadota</taxon>
        <taxon>Gammaproteobacteria</taxon>
        <taxon>Candidatus Competibacteraceae</taxon>
        <taxon>Candidatus Competibacter</taxon>
    </lineage>
</organism>
<reference evidence="4" key="2">
    <citation type="submission" date="2014-03" db="EMBL/GenBank/DDBJ databases">
        <title>Candidatus Competibacter-lineage genomes retrieved from metagenomes reveal functional metabolic diversity.</title>
        <authorList>
            <person name="McIlroy S.J."/>
            <person name="Albertsen M."/>
            <person name="Andresen E.K."/>
            <person name="Saunders A.M."/>
            <person name="Kristiansen R."/>
            <person name="Stokholm-Bjerregaard M."/>
            <person name="Nielsen K.L."/>
            <person name="Nielsen P.H."/>
        </authorList>
    </citation>
    <scope>NUCLEOTIDE SEQUENCE</scope>
    <source>
        <strain evidence="4">Run_A_D11</strain>
    </source>
</reference>
<dbReference type="AlphaFoldDB" id="W6M980"/>
<dbReference type="PROSITE" id="PS51857">
    <property type="entry name" value="CSD_2"/>
    <property type="match status" value="1"/>
</dbReference>
<keyword evidence="4" id="KW-0238">DNA-binding</keyword>
<dbReference type="GO" id="GO:0005829">
    <property type="term" value="C:cytosol"/>
    <property type="evidence" value="ECO:0007669"/>
    <property type="project" value="UniProtKB-ARBA"/>
</dbReference>
<gene>
    <name evidence="4" type="ORF">BN873_410001</name>
</gene>
<reference evidence="4" key="1">
    <citation type="submission" date="2013-07" db="EMBL/GenBank/DDBJ databases">
        <authorList>
            <person name="McIlroy S."/>
        </authorList>
    </citation>
    <scope>NUCLEOTIDE SEQUENCE [LARGE SCALE GENOMIC DNA]</scope>
    <source>
        <strain evidence="4">Run_A_D11</strain>
    </source>
</reference>
<evidence type="ECO:0000259" key="3">
    <source>
        <dbReference type="PROSITE" id="PS51857"/>
    </source>
</evidence>
<dbReference type="STRING" id="1400863.BN873_410001"/>
<keyword evidence="1" id="KW-0597">Phosphoprotein</keyword>
<keyword evidence="5" id="KW-1185">Reference proteome</keyword>
<dbReference type="InterPro" id="IPR002059">
    <property type="entry name" value="CSP_DNA-bd"/>
</dbReference>
<evidence type="ECO:0000256" key="2">
    <source>
        <dbReference type="SAM" id="Phobius"/>
    </source>
</evidence>
<evidence type="ECO:0000313" key="5">
    <source>
        <dbReference type="Proteomes" id="UP000035760"/>
    </source>
</evidence>
<dbReference type="GO" id="GO:0003677">
    <property type="term" value="F:DNA binding"/>
    <property type="evidence" value="ECO:0007669"/>
    <property type="project" value="UniProtKB-KW"/>
</dbReference>
<protein>
    <submittedName>
        <fullName evidence="4">Cold-shock DNA-binding domain family protein</fullName>
    </submittedName>
</protein>
<name>W6M980_9GAMM</name>
<feature type="transmembrane region" description="Helical" evidence="2">
    <location>
        <begin position="197"/>
        <end position="218"/>
    </location>
</feature>
<dbReference type="PANTHER" id="PTHR12962:SF1">
    <property type="entry name" value="COLD SHOCK DOMAIN-CONTAINING PROTEIN CG9705"/>
    <property type="match status" value="1"/>
</dbReference>
<dbReference type="Proteomes" id="UP000035760">
    <property type="component" value="Unassembled WGS sequence"/>
</dbReference>
<proteinExistence type="predicted"/>